<accession>A0A699IIT1</accession>
<feature type="non-terminal residue" evidence="1">
    <location>
        <position position="1"/>
    </location>
</feature>
<gene>
    <name evidence="1" type="ORF">Tci_537779</name>
</gene>
<keyword evidence="1" id="KW-0548">Nucleotidyltransferase</keyword>
<proteinExistence type="predicted"/>
<dbReference type="GO" id="GO:0003964">
    <property type="term" value="F:RNA-directed DNA polymerase activity"/>
    <property type="evidence" value="ECO:0007669"/>
    <property type="project" value="UniProtKB-KW"/>
</dbReference>
<sequence>STSTHLQDVKGRPIFHRFAKADSMKAVPPPLSGDYTSLSDHSDLDESQLSYGIKSSTFSDSKTGKVTIPPARPQPVPIGKPNVFAPVPAGRQNRPFLVPTDRGYSSSVSSDGQLLLSPQQVVLGDHIEKVYTGYPRTIVDLIHLHTDDNVADLLTKAFDGPRLFNSPMLHLLRVEMVINSQWIMPIMGIKELDSPEQTAPEFLSDYDCEIRYHLGKAHVVADALNRNEGIKPLRVQALVMIIGLELPKLILNAQTEARKPENIKNEDVGGMLIENSKNPEKLKTKKLEPRTDGTLCL</sequence>
<reference evidence="1" key="1">
    <citation type="journal article" date="2019" name="Sci. Rep.">
        <title>Draft genome of Tanacetum cinerariifolium, the natural source of mosquito coil.</title>
        <authorList>
            <person name="Yamashiro T."/>
            <person name="Shiraishi A."/>
            <person name="Satake H."/>
            <person name="Nakayama K."/>
        </authorList>
    </citation>
    <scope>NUCLEOTIDE SEQUENCE</scope>
</reference>
<keyword evidence="1" id="KW-0808">Transferase</keyword>
<dbReference type="EMBL" id="BKCJ010306346">
    <property type="protein sequence ID" value="GEZ65806.1"/>
    <property type="molecule type" value="Genomic_DNA"/>
</dbReference>
<name>A0A699IIT1_TANCI</name>
<protein>
    <submittedName>
        <fullName evidence="1">Reverse transcriptase domain-containing protein</fullName>
    </submittedName>
</protein>
<organism evidence="1">
    <name type="scientific">Tanacetum cinerariifolium</name>
    <name type="common">Dalmatian daisy</name>
    <name type="synonym">Chrysanthemum cinerariifolium</name>
    <dbReference type="NCBI Taxonomy" id="118510"/>
    <lineage>
        <taxon>Eukaryota</taxon>
        <taxon>Viridiplantae</taxon>
        <taxon>Streptophyta</taxon>
        <taxon>Embryophyta</taxon>
        <taxon>Tracheophyta</taxon>
        <taxon>Spermatophyta</taxon>
        <taxon>Magnoliopsida</taxon>
        <taxon>eudicotyledons</taxon>
        <taxon>Gunneridae</taxon>
        <taxon>Pentapetalae</taxon>
        <taxon>asterids</taxon>
        <taxon>campanulids</taxon>
        <taxon>Asterales</taxon>
        <taxon>Asteraceae</taxon>
        <taxon>Asteroideae</taxon>
        <taxon>Anthemideae</taxon>
        <taxon>Anthemidinae</taxon>
        <taxon>Tanacetum</taxon>
    </lineage>
</organism>
<feature type="non-terminal residue" evidence="1">
    <location>
        <position position="297"/>
    </location>
</feature>
<comment type="caution">
    <text evidence="1">The sequence shown here is derived from an EMBL/GenBank/DDBJ whole genome shotgun (WGS) entry which is preliminary data.</text>
</comment>
<dbReference type="AlphaFoldDB" id="A0A699IIT1"/>
<evidence type="ECO:0000313" key="1">
    <source>
        <dbReference type="EMBL" id="GEZ65806.1"/>
    </source>
</evidence>
<keyword evidence="1" id="KW-0695">RNA-directed DNA polymerase</keyword>